<dbReference type="OrthoDB" id="4315389at2"/>
<evidence type="ECO:0000313" key="2">
    <source>
        <dbReference type="EMBL" id="KHQ49731.1"/>
    </source>
</evidence>
<comment type="caution">
    <text evidence="2">The sequence shown here is derived from an EMBL/GenBank/DDBJ whole genome shotgun (WGS) entry which is preliminary data.</text>
</comment>
<dbReference type="InterPro" id="IPR052183">
    <property type="entry name" value="IS_Transposase"/>
</dbReference>
<dbReference type="AlphaFoldDB" id="A0A0B3RZP2"/>
<dbReference type="EMBL" id="JSUQ01000045">
    <property type="protein sequence ID" value="KHQ49731.1"/>
    <property type="molecule type" value="Genomic_DNA"/>
</dbReference>
<organism evidence="2 3">
    <name type="scientific">Mameliella alba</name>
    <dbReference type="NCBI Taxonomy" id="561184"/>
    <lineage>
        <taxon>Bacteria</taxon>
        <taxon>Pseudomonadati</taxon>
        <taxon>Pseudomonadota</taxon>
        <taxon>Alphaproteobacteria</taxon>
        <taxon>Rhodobacterales</taxon>
        <taxon>Roseobacteraceae</taxon>
        <taxon>Mameliella</taxon>
    </lineage>
</organism>
<keyword evidence="3" id="KW-1185">Reference proteome</keyword>
<name>A0A0B3RZP2_9RHOB</name>
<feature type="domain" description="DDE" evidence="1">
    <location>
        <begin position="18"/>
        <end position="71"/>
    </location>
</feature>
<sequence>MFVSQSRKRRVEGGAGRWRWHLDEIFEKINGEMHCLWRAVDHEGEVLESFAKKKRDKKAALKLLWKAMKKHDR</sequence>
<proteinExistence type="predicted"/>
<protein>
    <submittedName>
        <fullName evidence="2">Mobile element protein</fullName>
    </submittedName>
</protein>
<evidence type="ECO:0000313" key="3">
    <source>
        <dbReference type="Proteomes" id="UP000030960"/>
    </source>
</evidence>
<accession>A0A0B3RZP2</accession>
<gene>
    <name evidence="2" type="ORF">OA50_05727</name>
</gene>
<dbReference type="PANTHER" id="PTHR35528">
    <property type="entry name" value="BLL1675 PROTEIN"/>
    <property type="match status" value="1"/>
</dbReference>
<dbReference type="Pfam" id="PF13610">
    <property type="entry name" value="DDE_Tnp_IS240"/>
    <property type="match status" value="1"/>
</dbReference>
<reference evidence="2 3" key="1">
    <citation type="submission" date="2014-10" db="EMBL/GenBank/DDBJ databases">
        <title>Genome sequence of Ponticoccus sp. strain UMTAT08 isolated from clonal culture of toxic dinoflagellate Alexandrium tamiyavanichii.</title>
        <authorList>
            <person name="Gan H.Y."/>
            <person name="Muhd D.-D."/>
            <person name="Mohd Noor M.E."/>
            <person name="Yeong Y.S."/>
            <person name="Usup G."/>
        </authorList>
    </citation>
    <scope>NUCLEOTIDE SEQUENCE [LARGE SCALE GENOMIC DNA]</scope>
    <source>
        <strain evidence="2 3">UMTAT08</strain>
    </source>
</reference>
<dbReference type="Proteomes" id="UP000030960">
    <property type="component" value="Unassembled WGS sequence"/>
</dbReference>
<dbReference type="PANTHER" id="PTHR35528:SF3">
    <property type="entry name" value="BLL1675 PROTEIN"/>
    <property type="match status" value="1"/>
</dbReference>
<evidence type="ECO:0000259" key="1">
    <source>
        <dbReference type="Pfam" id="PF13610"/>
    </source>
</evidence>
<dbReference type="InterPro" id="IPR032874">
    <property type="entry name" value="DDE_dom"/>
</dbReference>